<dbReference type="AlphaFoldDB" id="A0A2H9ZX46"/>
<gene>
    <name evidence="1" type="ORF">AXF42_Ash021437</name>
</gene>
<keyword evidence="2" id="KW-1185">Reference proteome</keyword>
<reference evidence="1 2" key="1">
    <citation type="journal article" date="2017" name="Nature">
        <title>The Apostasia genome and the evolution of orchids.</title>
        <authorList>
            <person name="Zhang G.Q."/>
            <person name="Liu K.W."/>
            <person name="Li Z."/>
            <person name="Lohaus R."/>
            <person name="Hsiao Y.Y."/>
            <person name="Niu S.C."/>
            <person name="Wang J.Y."/>
            <person name="Lin Y.C."/>
            <person name="Xu Q."/>
            <person name="Chen L.J."/>
            <person name="Yoshida K."/>
            <person name="Fujiwara S."/>
            <person name="Wang Z.W."/>
            <person name="Zhang Y.Q."/>
            <person name="Mitsuda N."/>
            <person name="Wang M."/>
            <person name="Liu G.H."/>
            <person name="Pecoraro L."/>
            <person name="Huang H.X."/>
            <person name="Xiao X.J."/>
            <person name="Lin M."/>
            <person name="Wu X.Y."/>
            <person name="Wu W.L."/>
            <person name="Chen Y.Y."/>
            <person name="Chang S.B."/>
            <person name="Sakamoto S."/>
            <person name="Ohme-Takagi M."/>
            <person name="Yagi M."/>
            <person name="Zeng S.J."/>
            <person name="Shen C.Y."/>
            <person name="Yeh C.M."/>
            <person name="Luo Y.B."/>
            <person name="Tsai W.C."/>
            <person name="Van de Peer Y."/>
            <person name="Liu Z.J."/>
        </authorList>
    </citation>
    <scope>NUCLEOTIDE SEQUENCE [LARGE SCALE GENOMIC DNA]</scope>
    <source>
        <strain evidence="2">cv. Shenzhen</strain>
        <tissue evidence="1">Stem</tissue>
    </source>
</reference>
<evidence type="ECO:0000313" key="1">
    <source>
        <dbReference type="EMBL" id="PKA47881.1"/>
    </source>
</evidence>
<dbReference type="Proteomes" id="UP000236161">
    <property type="component" value="Unassembled WGS sequence"/>
</dbReference>
<dbReference type="EMBL" id="KZ453040">
    <property type="protein sequence ID" value="PKA47881.1"/>
    <property type="molecule type" value="Genomic_DNA"/>
</dbReference>
<proteinExistence type="predicted"/>
<accession>A0A2H9ZX46</accession>
<organism evidence="1 2">
    <name type="scientific">Apostasia shenzhenica</name>
    <dbReference type="NCBI Taxonomy" id="1088818"/>
    <lineage>
        <taxon>Eukaryota</taxon>
        <taxon>Viridiplantae</taxon>
        <taxon>Streptophyta</taxon>
        <taxon>Embryophyta</taxon>
        <taxon>Tracheophyta</taxon>
        <taxon>Spermatophyta</taxon>
        <taxon>Magnoliopsida</taxon>
        <taxon>Liliopsida</taxon>
        <taxon>Asparagales</taxon>
        <taxon>Orchidaceae</taxon>
        <taxon>Apostasioideae</taxon>
        <taxon>Apostasia</taxon>
    </lineage>
</organism>
<protein>
    <submittedName>
        <fullName evidence="1">Uncharacterized protein</fullName>
    </submittedName>
</protein>
<evidence type="ECO:0000313" key="2">
    <source>
        <dbReference type="Proteomes" id="UP000236161"/>
    </source>
</evidence>
<name>A0A2H9ZX46_9ASPA</name>
<sequence length="127" mass="14439">MIRVDHCALKHTILVKENRKFGGIEGPMVKEMSFLFYQHAKGYTCREIVIALLRPFHLLVVAKAFKQREVFVTSLAVRASYASHLPTSRWALLIIFKDGHIKDVTDPVEVGFDTFGRELALIPWAGN</sequence>